<keyword evidence="5 9" id="KW-0653">Protein transport</keyword>
<feature type="transmembrane region" description="Helical" evidence="9">
    <location>
        <begin position="304"/>
        <end position="326"/>
    </location>
</feature>
<dbReference type="InterPro" id="IPR048631">
    <property type="entry name" value="SecD_1st"/>
</dbReference>
<dbReference type="GO" id="GO:0065002">
    <property type="term" value="P:intracellular protein transmembrane transport"/>
    <property type="evidence" value="ECO:0007669"/>
    <property type="project" value="UniProtKB-UniRule"/>
</dbReference>
<dbReference type="Pfam" id="PF21760">
    <property type="entry name" value="SecD_1st"/>
    <property type="match status" value="1"/>
</dbReference>
<dbReference type="SUPFAM" id="SSF82866">
    <property type="entry name" value="Multidrug efflux transporter AcrB transmembrane domain"/>
    <property type="match status" value="1"/>
</dbReference>
<feature type="domain" description="Protein translocase subunit SecDF P1" evidence="11">
    <location>
        <begin position="68"/>
        <end position="131"/>
    </location>
</feature>
<dbReference type="HAMAP" id="MF_01463_B">
    <property type="entry name" value="SecD_B"/>
    <property type="match status" value="1"/>
</dbReference>
<dbReference type="RefSeq" id="WP_353423738.1">
    <property type="nucleotide sequence ID" value="NZ_CP117826.1"/>
</dbReference>
<feature type="transmembrane region" description="Helical" evidence="9">
    <location>
        <begin position="252"/>
        <end position="270"/>
    </location>
</feature>
<dbReference type="NCBIfam" id="TIGR00916">
    <property type="entry name" value="2A0604s01"/>
    <property type="match status" value="1"/>
</dbReference>
<dbReference type="EMBL" id="CP117826">
    <property type="protein sequence ID" value="XCC62755.1"/>
    <property type="molecule type" value="Genomic_DNA"/>
</dbReference>
<evidence type="ECO:0000256" key="5">
    <source>
        <dbReference type="ARBA" id="ARBA00022927"/>
    </source>
</evidence>
<feature type="transmembrane region" description="Helical" evidence="9">
    <location>
        <begin position="7"/>
        <end position="27"/>
    </location>
</feature>
<evidence type="ECO:0000256" key="1">
    <source>
        <dbReference type="ARBA" id="ARBA00004651"/>
    </source>
</evidence>
<comment type="subcellular location">
    <subcellularLocation>
        <location evidence="1 9">Cell membrane</location>
        <topology evidence="1 9">Multi-pass membrane protein</topology>
    </subcellularLocation>
</comment>
<organism evidence="13">
    <name type="scientific">Christensenella massiliensis</name>
    <dbReference type="NCBI Taxonomy" id="1805714"/>
    <lineage>
        <taxon>Bacteria</taxon>
        <taxon>Bacillati</taxon>
        <taxon>Bacillota</taxon>
        <taxon>Clostridia</taxon>
        <taxon>Christensenellales</taxon>
        <taxon>Christensenellaceae</taxon>
        <taxon>Christensenella</taxon>
    </lineage>
</organism>
<evidence type="ECO:0000259" key="11">
    <source>
        <dbReference type="Pfam" id="PF21760"/>
    </source>
</evidence>
<gene>
    <name evidence="9 13" type="primary">secD</name>
    <name evidence="13" type="ORF">PUP29_02190</name>
</gene>
<evidence type="ECO:0000256" key="7">
    <source>
        <dbReference type="ARBA" id="ARBA00023010"/>
    </source>
</evidence>
<keyword evidence="8 9" id="KW-0472">Membrane</keyword>
<dbReference type="Gene3D" id="1.20.1640.10">
    <property type="entry name" value="Multidrug efflux transporter AcrB transmembrane domain"/>
    <property type="match status" value="1"/>
</dbReference>
<name>A0AAU8AAB4_9FIRM</name>
<keyword evidence="3 9" id="KW-1003">Cell membrane</keyword>
<comment type="similarity">
    <text evidence="9">Belongs to the SecD/SecF family. SecD subfamily.</text>
</comment>
<evidence type="ECO:0000256" key="4">
    <source>
        <dbReference type="ARBA" id="ARBA00022692"/>
    </source>
</evidence>
<dbReference type="PANTHER" id="PTHR30081:SF1">
    <property type="entry name" value="PROTEIN TRANSLOCASE SUBUNIT SECD"/>
    <property type="match status" value="1"/>
</dbReference>
<comment type="subunit">
    <text evidence="9">Forms a complex with SecF. Part of the essential Sec protein translocation apparatus which comprises SecA, SecYEG and auxiliary proteins SecDF. Other proteins may also be involved.</text>
</comment>
<dbReference type="NCBIfam" id="TIGR01129">
    <property type="entry name" value="secD"/>
    <property type="match status" value="1"/>
</dbReference>
<dbReference type="Gene3D" id="3.30.1360.200">
    <property type="match status" value="1"/>
</dbReference>
<feature type="domain" description="SecDF P1 head subdomain" evidence="12">
    <location>
        <begin position="133"/>
        <end position="228"/>
    </location>
</feature>
<dbReference type="GO" id="GO:0006605">
    <property type="term" value="P:protein targeting"/>
    <property type="evidence" value="ECO:0007669"/>
    <property type="project" value="UniProtKB-UniRule"/>
</dbReference>
<keyword evidence="4 9" id="KW-0812">Transmembrane</keyword>
<dbReference type="InterPro" id="IPR001036">
    <property type="entry name" value="Acrflvin-R"/>
</dbReference>
<proteinExistence type="inferred from homology"/>
<evidence type="ECO:0000259" key="12">
    <source>
        <dbReference type="Pfam" id="PF22599"/>
    </source>
</evidence>
<feature type="transmembrane region" description="Helical" evidence="9">
    <location>
        <begin position="277"/>
        <end position="298"/>
    </location>
</feature>
<keyword evidence="6 9" id="KW-1133">Transmembrane helix</keyword>
<comment type="function">
    <text evidence="9">Part of the Sec protein translocase complex. Interacts with the SecYEG preprotein conducting channel. SecDF uses the proton motive force (PMF) to complete protein translocation after the ATP-dependent function of SecA.</text>
</comment>
<dbReference type="InterPro" id="IPR055344">
    <property type="entry name" value="SecD_SecF_C_bact"/>
</dbReference>
<dbReference type="GO" id="GO:0015450">
    <property type="term" value="F:protein-transporting ATPase activity"/>
    <property type="evidence" value="ECO:0007669"/>
    <property type="project" value="InterPro"/>
</dbReference>
<feature type="domain" description="Protein export membrane protein SecD/SecF C-terminal" evidence="10">
    <location>
        <begin position="230"/>
        <end position="402"/>
    </location>
</feature>
<dbReference type="GO" id="GO:0005886">
    <property type="term" value="C:plasma membrane"/>
    <property type="evidence" value="ECO:0007669"/>
    <property type="project" value="UniProtKB-SubCell"/>
</dbReference>
<dbReference type="Pfam" id="PF22599">
    <property type="entry name" value="SecDF_P1_head"/>
    <property type="match status" value="1"/>
</dbReference>
<dbReference type="InterPro" id="IPR022813">
    <property type="entry name" value="SecD/SecF_arch_bac"/>
</dbReference>
<evidence type="ECO:0000256" key="6">
    <source>
        <dbReference type="ARBA" id="ARBA00022989"/>
    </source>
</evidence>
<dbReference type="GO" id="GO:0043952">
    <property type="term" value="P:protein transport by the Sec complex"/>
    <property type="evidence" value="ECO:0007669"/>
    <property type="project" value="UniProtKB-UniRule"/>
</dbReference>
<evidence type="ECO:0000256" key="3">
    <source>
        <dbReference type="ARBA" id="ARBA00022475"/>
    </source>
</evidence>
<keyword evidence="7 9" id="KW-0811">Translocation</keyword>
<sequence length="433" mass="46779">MKKRSVIGIIVTFVVIILLCFVVINGFDVGVYEIRPLNGIQQGLDLTGGVYTVYQAADTSVDDFDEKMDGAMLVLRDRLDAKGFTEATVTRQGTDRIRVEIPINSTSEMQDPNEVAEFIGTPAKLEFVDPNGETILEGGDIQKAEAVQNSQTLEYAVSFELTQEGAEKFAEATQEFLNQTIAITIDGETISAPTVNSVIANGRGEITGDFTMEEAQDLAMQIESGALPLDLQEIEVRSISATLGEGALQNSIFAGIVGLVILFAFILIYYRLPGLTACMALIVYIMFVLLLLGSVPGVQLTLPGIAGIILGIGMAVDANVIIFERFKEEFRSGKTLRTSFNGGFQKAFITILDSNITTLICAVVLAVFGTGTLKSFAYTLIISIIVSMISALLITRGILKMFINLNIKNPNVFMAKARQLREAAKAAREGGNA</sequence>
<dbReference type="PANTHER" id="PTHR30081">
    <property type="entry name" value="PROTEIN-EXPORT MEMBRANE PROTEIN SEC"/>
    <property type="match status" value="1"/>
</dbReference>
<dbReference type="PRINTS" id="PR00702">
    <property type="entry name" value="ACRIFLAVINRP"/>
</dbReference>
<evidence type="ECO:0000259" key="10">
    <source>
        <dbReference type="Pfam" id="PF02355"/>
    </source>
</evidence>
<dbReference type="Pfam" id="PF02355">
    <property type="entry name" value="SecD_SecF_C"/>
    <property type="match status" value="1"/>
</dbReference>
<feature type="transmembrane region" description="Helical" evidence="9">
    <location>
        <begin position="347"/>
        <end position="370"/>
    </location>
</feature>
<dbReference type="AlphaFoldDB" id="A0AAU8AAB4"/>
<evidence type="ECO:0000256" key="9">
    <source>
        <dbReference type="HAMAP-Rule" id="MF_01463"/>
    </source>
</evidence>
<evidence type="ECO:0000256" key="2">
    <source>
        <dbReference type="ARBA" id="ARBA00022448"/>
    </source>
</evidence>
<reference evidence="13" key="1">
    <citation type="submission" date="2023-02" db="EMBL/GenBank/DDBJ databases">
        <title>Gut commensal Christensenella minuta modulates host metabolism via a new class of secondary bile acids.</title>
        <authorList>
            <person name="Liu C."/>
        </authorList>
    </citation>
    <scope>NUCLEOTIDE SEQUENCE</scope>
    <source>
        <strain evidence="13">CA70</strain>
    </source>
</reference>
<evidence type="ECO:0000256" key="8">
    <source>
        <dbReference type="ARBA" id="ARBA00023136"/>
    </source>
</evidence>
<evidence type="ECO:0000313" key="13">
    <source>
        <dbReference type="EMBL" id="XCC62755.1"/>
    </source>
</evidence>
<accession>A0AAU8AAB4</accession>
<keyword evidence="2 9" id="KW-0813">Transport</keyword>
<dbReference type="InterPro" id="IPR005791">
    <property type="entry name" value="SecD"/>
</dbReference>
<feature type="transmembrane region" description="Helical" evidence="9">
    <location>
        <begin position="376"/>
        <end position="399"/>
    </location>
</feature>
<protein>
    <recommendedName>
        <fullName evidence="9">Protein translocase subunit SecD</fullName>
    </recommendedName>
</protein>
<dbReference type="InterPro" id="IPR048634">
    <property type="entry name" value="SecD_SecF_C"/>
</dbReference>
<dbReference type="InterPro" id="IPR054384">
    <property type="entry name" value="SecDF_P1_head"/>
</dbReference>